<dbReference type="InterPro" id="IPR036689">
    <property type="entry name" value="ESAT-6-like_sf"/>
</dbReference>
<dbReference type="SUPFAM" id="SSF140453">
    <property type="entry name" value="EsxAB dimer-like"/>
    <property type="match status" value="1"/>
</dbReference>
<name>A0A7K0DDU9_9NOCA</name>
<accession>A0A7K0DDU9</accession>
<dbReference type="EMBL" id="WEGK01000024">
    <property type="protein sequence ID" value="MQY23848.1"/>
    <property type="molecule type" value="Genomic_DNA"/>
</dbReference>
<dbReference type="OrthoDB" id="4549916at2"/>
<reference evidence="1 2" key="1">
    <citation type="submission" date="2019-10" db="EMBL/GenBank/DDBJ databases">
        <title>Nocardia macrotermitis sp. nov. and Nocardia aurantia sp. nov., isolated from the gut of fungus growing-termite Macrotermes natalensis.</title>
        <authorList>
            <person name="Benndorf R."/>
            <person name="Schwitalla J."/>
            <person name="Martin K."/>
            <person name="De Beer W."/>
            <person name="Kaster A.-K."/>
            <person name="Vollmers J."/>
            <person name="Poulsen M."/>
            <person name="Beemelmanns C."/>
        </authorList>
    </citation>
    <scope>NUCLEOTIDE SEQUENCE [LARGE SCALE GENOMIC DNA]</scope>
    <source>
        <strain evidence="1 2">RB20</strain>
    </source>
</reference>
<dbReference type="AlphaFoldDB" id="A0A7K0DDU9"/>
<keyword evidence="2" id="KW-1185">Reference proteome</keyword>
<organism evidence="1 2">
    <name type="scientific">Nocardia macrotermitis</name>
    <dbReference type="NCBI Taxonomy" id="2585198"/>
    <lineage>
        <taxon>Bacteria</taxon>
        <taxon>Bacillati</taxon>
        <taxon>Actinomycetota</taxon>
        <taxon>Actinomycetes</taxon>
        <taxon>Mycobacteriales</taxon>
        <taxon>Nocardiaceae</taxon>
        <taxon>Nocardia</taxon>
    </lineage>
</organism>
<evidence type="ECO:0000313" key="1">
    <source>
        <dbReference type="EMBL" id="MQY23848.1"/>
    </source>
</evidence>
<evidence type="ECO:0000313" key="2">
    <source>
        <dbReference type="Proteomes" id="UP000438448"/>
    </source>
</evidence>
<evidence type="ECO:0008006" key="3">
    <source>
        <dbReference type="Google" id="ProtNLM"/>
    </source>
</evidence>
<sequence length="124" mass="12884">MAGALTLTTPDHLINGAKQTATCHGELMGHISKLQTNQTTWNQALGGQTGAATDTAIQNAISSAQKLANYLENGILDPLRAAHVKFSEAAQHSADLVGQAAAAADDAGQYTSENTNFSKVSTNF</sequence>
<protein>
    <recommendedName>
        <fullName evidence="3">WXG100 family type VII secretion target</fullName>
    </recommendedName>
</protein>
<dbReference type="Proteomes" id="UP000438448">
    <property type="component" value="Unassembled WGS sequence"/>
</dbReference>
<dbReference type="RefSeq" id="WP_153415599.1">
    <property type="nucleotide sequence ID" value="NZ_WEGK01000024.1"/>
</dbReference>
<proteinExistence type="predicted"/>
<gene>
    <name evidence="1" type="ORF">NRB20_69810</name>
</gene>
<comment type="caution">
    <text evidence="1">The sequence shown here is derived from an EMBL/GenBank/DDBJ whole genome shotgun (WGS) entry which is preliminary data.</text>
</comment>